<evidence type="ECO:0000259" key="4">
    <source>
        <dbReference type="Pfam" id="PF08669"/>
    </source>
</evidence>
<reference evidence="6 7" key="1">
    <citation type="submission" date="2024-06" db="EMBL/GenBank/DDBJ databases">
        <title>Genome of Rhodovulum iodosum, a marine photoferrotroph.</title>
        <authorList>
            <person name="Bianchini G."/>
            <person name="Nikeleit V."/>
            <person name="Kappler A."/>
            <person name="Bryce C."/>
            <person name="Sanchez-Baracaldo P."/>
        </authorList>
    </citation>
    <scope>NUCLEOTIDE SEQUENCE [LARGE SCALE GENOMIC DNA]</scope>
    <source>
        <strain evidence="6 7">UT/N1</strain>
    </source>
</reference>
<dbReference type="RefSeq" id="WP_125403720.1">
    <property type="nucleotide sequence ID" value="NZ_JBEHHI010000003.1"/>
</dbReference>
<dbReference type="InterPro" id="IPR027266">
    <property type="entry name" value="TrmE/GcvT-like"/>
</dbReference>
<dbReference type="SUPFAM" id="SSF103025">
    <property type="entry name" value="Folate-binding domain"/>
    <property type="match status" value="1"/>
</dbReference>
<dbReference type="Gene3D" id="1.10.10.1100">
    <property type="entry name" value="BFD-like [2Fe-2S]-binding domain"/>
    <property type="match status" value="1"/>
</dbReference>
<feature type="domain" description="GCVT N-terminal" evidence="3">
    <location>
        <begin position="569"/>
        <end position="832"/>
    </location>
</feature>
<dbReference type="SUPFAM" id="SSF101790">
    <property type="entry name" value="Aminomethyltransferase beta-barrel domain"/>
    <property type="match status" value="1"/>
</dbReference>
<dbReference type="InterPro" id="IPR036188">
    <property type="entry name" value="FAD/NAD-bd_sf"/>
</dbReference>
<dbReference type="InterPro" id="IPR006222">
    <property type="entry name" value="GCVT_N"/>
</dbReference>
<feature type="domain" description="Aminomethyltransferase C-terminal" evidence="4">
    <location>
        <begin position="854"/>
        <end position="940"/>
    </location>
</feature>
<evidence type="ECO:0000313" key="6">
    <source>
        <dbReference type="EMBL" id="MEX5729603.1"/>
    </source>
</evidence>
<dbReference type="Gene3D" id="3.50.50.60">
    <property type="entry name" value="FAD/NAD(P)-binding domain"/>
    <property type="match status" value="1"/>
</dbReference>
<dbReference type="PANTHER" id="PTHR43757:SF2">
    <property type="entry name" value="AMINOMETHYLTRANSFERASE, MITOCHONDRIAL"/>
    <property type="match status" value="1"/>
</dbReference>
<feature type="domain" description="SoxA A3" evidence="5">
    <location>
        <begin position="468"/>
        <end position="553"/>
    </location>
</feature>
<evidence type="ECO:0000313" key="7">
    <source>
        <dbReference type="Proteomes" id="UP001560019"/>
    </source>
</evidence>
<dbReference type="Proteomes" id="UP001560019">
    <property type="component" value="Unassembled WGS sequence"/>
</dbReference>
<dbReference type="Pfam" id="PF17806">
    <property type="entry name" value="SO_alpha_A3"/>
    <property type="match status" value="1"/>
</dbReference>
<dbReference type="PRINTS" id="PR00368">
    <property type="entry name" value="FADPNR"/>
</dbReference>
<proteinExistence type="inferred from homology"/>
<dbReference type="EMBL" id="JBEHHI010000003">
    <property type="protein sequence ID" value="MEX5729603.1"/>
    <property type="molecule type" value="Genomic_DNA"/>
</dbReference>
<protein>
    <submittedName>
        <fullName evidence="6">Heterotetrameric sarcosine oxidase alpha subunit</fullName>
    </submittedName>
</protein>
<dbReference type="Pfam" id="PF01571">
    <property type="entry name" value="GCV_T"/>
    <property type="match status" value="1"/>
</dbReference>
<dbReference type="Pfam" id="PF12831">
    <property type="entry name" value="FAD_oxidored"/>
    <property type="match status" value="1"/>
</dbReference>
<dbReference type="InterPro" id="IPR041117">
    <property type="entry name" value="SoxA_A3"/>
</dbReference>
<dbReference type="Pfam" id="PF13510">
    <property type="entry name" value="Fer2_4"/>
    <property type="match status" value="1"/>
</dbReference>
<keyword evidence="7" id="KW-1185">Reference proteome</keyword>
<keyword evidence="2" id="KW-0560">Oxidoreductase</keyword>
<evidence type="ECO:0000259" key="5">
    <source>
        <dbReference type="Pfam" id="PF17806"/>
    </source>
</evidence>
<evidence type="ECO:0000256" key="2">
    <source>
        <dbReference type="ARBA" id="ARBA00023002"/>
    </source>
</evidence>
<evidence type="ECO:0000259" key="3">
    <source>
        <dbReference type="Pfam" id="PF01571"/>
    </source>
</evidence>
<dbReference type="InterPro" id="IPR041854">
    <property type="entry name" value="BFD-like_2Fe2S-bd_dom_sf"/>
</dbReference>
<gene>
    <name evidence="6" type="ORF">Ga0609869_002956</name>
</gene>
<name>A0ABV3XW54_9RHOB</name>
<comment type="caution">
    <text evidence="6">The sequence shown here is derived from an EMBL/GenBank/DDBJ whole genome shotgun (WGS) entry which is preliminary data.</text>
</comment>
<dbReference type="Pfam" id="PF08669">
    <property type="entry name" value="GCV_T_C"/>
    <property type="match status" value="1"/>
</dbReference>
<organism evidence="6 7">
    <name type="scientific">Rhodovulum iodosum</name>
    <dbReference type="NCBI Taxonomy" id="68291"/>
    <lineage>
        <taxon>Bacteria</taxon>
        <taxon>Pseudomonadati</taxon>
        <taxon>Pseudomonadota</taxon>
        <taxon>Alphaproteobacteria</taxon>
        <taxon>Rhodobacterales</taxon>
        <taxon>Paracoccaceae</taxon>
        <taxon>Rhodovulum</taxon>
    </lineage>
</organism>
<dbReference type="PANTHER" id="PTHR43757">
    <property type="entry name" value="AMINOMETHYLTRANSFERASE"/>
    <property type="match status" value="1"/>
</dbReference>
<sequence length="948" mass="99277">MRVAGYGRVDRGAALSFRFDGRPLRGFAGDTLASALLANGVRLVGRSFKCHRPRGLLAAGSEEPNGLVSVAGVPNLRATMVELAEGLEAQAQNAWPALGLDLMAVNDLFAPFLGAGFYYKAFMGPGRTWERVYEPLIRRAAGLGRLGRAPDETWRETAYAHCDLLVIGAGPAGLMAALTAGRAGRDVILAEEDAAAGGRLLAEDEEVDGRPGADWALAVARDLAAMPNVRVMMRTAVTGAYDGGTYAALERAAPGHAGPRETFWRIVAPRAVLAAGALERPIAFADNDRPGIMLAGAARAYLHRWGAVAGPRVAVFANNGGAARTARDMARAGVEVTGVFDAREGAHVVGSRGRQGLRAVTVEAGGRRHAVPADCLAVSGGWSPNVHLACHLGARPVWDDRLAAFLPPQDGVPGMVPAGAAAGVFSTAGCLASGVDAAVAALGVDALELPRAEDGAYEIAPLWHVPGKRRAWLDFQNDVTVKDVQGAAAENYRSVEHMKRYTTQGMAPDQGKSSNLLALAVLAEATGRSIPETGTTTFRPPYVPVPVGAMGAGGRGRRFAPERLSPANDAIAGRGAPTVEAGLWHRPSYFPAPGEGWEAACAREAAMVRNAVGVADVSTLGKIDVQGPVAGAFLDFVYANGISTLKAGRARYGIMLREDGHVMDDGTVARLGDDHFLLTTTTAAAGPVMRHLEFVHQCLRPEMDLRMVSVSDQWAQFAVAGPRARAVLGAVLEGGLPDPFPFMACGAVSVGGVAGRLFRISFSGELGYEIAVPARYGTALYAALLAAAEAEGGGPYGMEAMNVLRIEKGFLTHAEIDGRVTAHDLGLGRMVAEKDCIGRVAAGRPALTDPARPRLVGVRTVAAGDEMTAGALLFAKGNRPTAPNIAGHVSSVGWSTVSGRMIGLGFLKHGPERLGEVVRLVDRLRGVWTDVEITAPCFYDTEGGRMRG</sequence>
<evidence type="ECO:0000256" key="1">
    <source>
        <dbReference type="ARBA" id="ARBA00008609"/>
    </source>
</evidence>
<dbReference type="InterPro" id="IPR013977">
    <property type="entry name" value="GcvT_C"/>
</dbReference>
<dbReference type="InterPro" id="IPR042204">
    <property type="entry name" value="2Fe-2S-bd_N"/>
</dbReference>
<dbReference type="PRINTS" id="PR00469">
    <property type="entry name" value="PNDRDTASEII"/>
</dbReference>
<dbReference type="SUPFAM" id="SSF51905">
    <property type="entry name" value="FAD/NAD(P)-binding domain"/>
    <property type="match status" value="1"/>
</dbReference>
<comment type="similarity">
    <text evidence="1">Belongs to the GcvT family.</text>
</comment>
<dbReference type="InterPro" id="IPR029043">
    <property type="entry name" value="GcvT/YgfZ_C"/>
</dbReference>
<dbReference type="Gene3D" id="3.10.20.440">
    <property type="entry name" value="2Fe-2S iron-sulphur cluster binding domain, sarcosine oxidase, alpha subunit, N-terminal domain"/>
    <property type="match status" value="1"/>
</dbReference>
<dbReference type="Gene3D" id="3.30.1360.120">
    <property type="entry name" value="Probable tRNA modification gtpase trme, domain 1"/>
    <property type="match status" value="1"/>
</dbReference>
<dbReference type="InterPro" id="IPR028896">
    <property type="entry name" value="GcvT/YgfZ/DmdA"/>
</dbReference>
<accession>A0ABV3XW54</accession>